<dbReference type="CDD" id="cd06225">
    <property type="entry name" value="HAMP"/>
    <property type="match status" value="1"/>
</dbReference>
<evidence type="ECO:0000313" key="10">
    <source>
        <dbReference type="EMBL" id="VAW61206.1"/>
    </source>
</evidence>
<dbReference type="FunFam" id="1.10.287.950:FF:000001">
    <property type="entry name" value="Methyl-accepting chemotaxis sensory transducer"/>
    <property type="match status" value="1"/>
</dbReference>
<dbReference type="InterPro" id="IPR003660">
    <property type="entry name" value="HAMP_dom"/>
</dbReference>
<proteinExistence type="inferred from homology"/>
<evidence type="ECO:0000256" key="7">
    <source>
        <dbReference type="SAM" id="Phobius"/>
    </source>
</evidence>
<name>A0A3B0XYE3_9ZZZZ</name>
<evidence type="ECO:0000259" key="8">
    <source>
        <dbReference type="PROSITE" id="PS50111"/>
    </source>
</evidence>
<evidence type="ECO:0000256" key="1">
    <source>
        <dbReference type="ARBA" id="ARBA00004141"/>
    </source>
</evidence>
<evidence type="ECO:0000256" key="6">
    <source>
        <dbReference type="ARBA" id="ARBA00029447"/>
    </source>
</evidence>
<dbReference type="EMBL" id="UOFI01000009">
    <property type="protein sequence ID" value="VAW61206.1"/>
    <property type="molecule type" value="Genomic_DNA"/>
</dbReference>
<accession>A0A3B0XYE3</accession>
<evidence type="ECO:0000256" key="3">
    <source>
        <dbReference type="ARBA" id="ARBA00022989"/>
    </source>
</evidence>
<dbReference type="CDD" id="cd11386">
    <property type="entry name" value="MCP_signal"/>
    <property type="match status" value="1"/>
</dbReference>
<dbReference type="Pfam" id="PF00015">
    <property type="entry name" value="MCPsignal"/>
    <property type="match status" value="1"/>
</dbReference>
<comment type="subcellular location">
    <subcellularLocation>
        <location evidence="1">Membrane</location>
        <topology evidence="1">Multi-pass membrane protein</topology>
    </subcellularLocation>
</comment>
<evidence type="ECO:0000259" key="9">
    <source>
        <dbReference type="PROSITE" id="PS50885"/>
    </source>
</evidence>
<evidence type="ECO:0000256" key="2">
    <source>
        <dbReference type="ARBA" id="ARBA00022692"/>
    </source>
</evidence>
<feature type="domain" description="Methyl-accepting transducer" evidence="8">
    <location>
        <begin position="120"/>
        <end position="356"/>
    </location>
</feature>
<gene>
    <name evidence="10" type="ORF">MNBD_GAMMA09-1229</name>
</gene>
<dbReference type="PROSITE" id="PS50885">
    <property type="entry name" value="HAMP"/>
    <property type="match status" value="1"/>
</dbReference>
<dbReference type="GO" id="GO:0007165">
    <property type="term" value="P:signal transduction"/>
    <property type="evidence" value="ECO:0007669"/>
    <property type="project" value="UniProtKB-KW"/>
</dbReference>
<dbReference type="InterPro" id="IPR004089">
    <property type="entry name" value="MCPsignal_dom"/>
</dbReference>
<feature type="domain" description="HAMP" evidence="9">
    <location>
        <begin position="63"/>
        <end position="115"/>
    </location>
</feature>
<dbReference type="PROSITE" id="PS50111">
    <property type="entry name" value="CHEMOTAXIS_TRANSDUC_2"/>
    <property type="match status" value="1"/>
</dbReference>
<dbReference type="PANTHER" id="PTHR32089">
    <property type="entry name" value="METHYL-ACCEPTING CHEMOTAXIS PROTEIN MCPB"/>
    <property type="match status" value="1"/>
</dbReference>
<keyword evidence="5" id="KW-0807">Transducer</keyword>
<dbReference type="AlphaFoldDB" id="A0A3B0XYE3"/>
<reference evidence="10" key="1">
    <citation type="submission" date="2018-06" db="EMBL/GenBank/DDBJ databases">
        <authorList>
            <person name="Zhirakovskaya E."/>
        </authorList>
    </citation>
    <scope>NUCLEOTIDE SEQUENCE</scope>
</reference>
<evidence type="ECO:0000256" key="4">
    <source>
        <dbReference type="ARBA" id="ARBA00023136"/>
    </source>
</evidence>
<dbReference type="Gene3D" id="1.10.287.950">
    <property type="entry name" value="Methyl-accepting chemotaxis protein"/>
    <property type="match status" value="1"/>
</dbReference>
<comment type="similarity">
    <text evidence="6">Belongs to the methyl-accepting chemotaxis (MCP) protein family.</text>
</comment>
<dbReference type="SUPFAM" id="SSF58104">
    <property type="entry name" value="Methyl-accepting chemotaxis protein (MCP) signaling domain"/>
    <property type="match status" value="1"/>
</dbReference>
<organism evidence="10">
    <name type="scientific">hydrothermal vent metagenome</name>
    <dbReference type="NCBI Taxonomy" id="652676"/>
    <lineage>
        <taxon>unclassified sequences</taxon>
        <taxon>metagenomes</taxon>
        <taxon>ecological metagenomes</taxon>
    </lineage>
</organism>
<dbReference type="PANTHER" id="PTHR32089:SF119">
    <property type="entry name" value="METHYL-ACCEPTING CHEMOTAXIS PROTEIN CTPL"/>
    <property type="match status" value="1"/>
</dbReference>
<dbReference type="SMART" id="SM00304">
    <property type="entry name" value="HAMP"/>
    <property type="match status" value="1"/>
</dbReference>
<protein>
    <submittedName>
        <fullName evidence="10">Methyl-accepting chemotaxis sensor/transducer protein</fullName>
    </submittedName>
</protein>
<keyword evidence="2 7" id="KW-0812">Transmembrane</keyword>
<dbReference type="Pfam" id="PF00672">
    <property type="entry name" value="HAMP"/>
    <property type="match status" value="1"/>
</dbReference>
<sequence>MKPSILRNLFIAFFGFGLFMGIVFPFYAGFFVEYKDGLHGWFVLGCIVAGASIGLFNYFLLNTLLISKLKTIAQVSAAISNHDLSYNCEISSNDVMGEIITSFNKMAATLREVVSELKTSGEQILSGVNQICVVADATSHGVQNQHSQTQNVEIAIQRMTQIAQDVSAKAAQAAEAAAIAKEESEKGNNVVGETIRSIQSLAGAVETAADSINRVEAESLNIGGVLDVIQGISEQTNLLALNAAIEAARAGEQGRGFAVVADEVRTLAQRTQESTKEIQAMIETLQTVSKDTVCIMKQGQTQASDSVQHATEAGNSLQQITQAVQAITEMNTLINDEAGSQSGVAVEINQNMHAISEIASESMNGAEKTHQESQGLVNLASNLQQLVDKFKL</sequence>
<feature type="transmembrane region" description="Helical" evidence="7">
    <location>
        <begin position="9"/>
        <end position="32"/>
    </location>
</feature>
<evidence type="ECO:0000256" key="5">
    <source>
        <dbReference type="ARBA" id="ARBA00023224"/>
    </source>
</evidence>
<dbReference type="SMART" id="SM00283">
    <property type="entry name" value="MA"/>
    <property type="match status" value="1"/>
</dbReference>
<feature type="transmembrane region" description="Helical" evidence="7">
    <location>
        <begin position="38"/>
        <end position="60"/>
    </location>
</feature>
<keyword evidence="3 7" id="KW-1133">Transmembrane helix</keyword>
<keyword evidence="4 7" id="KW-0472">Membrane</keyword>
<dbReference type="GO" id="GO:0016020">
    <property type="term" value="C:membrane"/>
    <property type="evidence" value="ECO:0007669"/>
    <property type="project" value="UniProtKB-SubCell"/>
</dbReference>